<protein>
    <recommendedName>
        <fullName evidence="3">MULE transposase domain-containing protein</fullName>
    </recommendedName>
</protein>
<reference evidence="1 2" key="1">
    <citation type="submission" date="2018-11" db="EMBL/GenBank/DDBJ databases">
        <authorList>
            <consortium name="Pathogen Informatics"/>
        </authorList>
    </citation>
    <scope>NUCLEOTIDE SEQUENCE [LARGE SCALE GENOMIC DNA]</scope>
</reference>
<dbReference type="OrthoDB" id="5839148at2759"/>
<dbReference type="Proteomes" id="UP000271889">
    <property type="component" value="Unassembled WGS sequence"/>
</dbReference>
<sequence length="265" mass="30216">MCYTFTYKRDGTDHRLYQCQQCKKYGKWTGIKVSNGEFLTDPCSLQHHSSCVPVRTARILVERTVYEFNREVKTDTTYAGKKPKPVWLEQMKVVKEKAEREPSLRDEMLAQHYKSGIISRRDAIKRALSTHEDQSASMLEIPPHLRLLPDGTSFVHHMEASLHVYYSSTTLQKAARNGLHALVADGVHSYQPRQLKRAGQLYTIHGVCNNGIEVPLVYAVTARKTEEVYETIFGYLYAEFEASVMPTSLRIVLDFERAAISAAGR</sequence>
<gene>
    <name evidence="1" type="ORF">CGOC_LOCUS4928</name>
</gene>
<keyword evidence="2" id="KW-1185">Reference proteome</keyword>
<evidence type="ECO:0000313" key="1">
    <source>
        <dbReference type="EMBL" id="VDK60196.1"/>
    </source>
</evidence>
<name>A0A3P6RD35_CYLGO</name>
<dbReference type="AlphaFoldDB" id="A0A3P6RD35"/>
<accession>A0A3P6RD35</accession>
<dbReference type="EMBL" id="UYRV01014277">
    <property type="protein sequence ID" value="VDK60196.1"/>
    <property type="molecule type" value="Genomic_DNA"/>
</dbReference>
<evidence type="ECO:0008006" key="3">
    <source>
        <dbReference type="Google" id="ProtNLM"/>
    </source>
</evidence>
<organism evidence="1 2">
    <name type="scientific">Cylicostephanus goldi</name>
    <name type="common">Nematode worm</name>
    <dbReference type="NCBI Taxonomy" id="71465"/>
    <lineage>
        <taxon>Eukaryota</taxon>
        <taxon>Metazoa</taxon>
        <taxon>Ecdysozoa</taxon>
        <taxon>Nematoda</taxon>
        <taxon>Chromadorea</taxon>
        <taxon>Rhabditida</taxon>
        <taxon>Rhabditina</taxon>
        <taxon>Rhabditomorpha</taxon>
        <taxon>Strongyloidea</taxon>
        <taxon>Strongylidae</taxon>
        <taxon>Cylicostephanus</taxon>
    </lineage>
</organism>
<proteinExistence type="predicted"/>
<feature type="non-terminal residue" evidence="1">
    <location>
        <position position="265"/>
    </location>
</feature>
<evidence type="ECO:0000313" key="2">
    <source>
        <dbReference type="Proteomes" id="UP000271889"/>
    </source>
</evidence>